<feature type="transmembrane region" description="Helical" evidence="5">
    <location>
        <begin position="141"/>
        <end position="160"/>
    </location>
</feature>
<evidence type="ECO:0000256" key="1">
    <source>
        <dbReference type="ARBA" id="ARBA00004141"/>
    </source>
</evidence>
<keyword evidence="2 5" id="KW-0812">Transmembrane</keyword>
<evidence type="ECO:0000256" key="5">
    <source>
        <dbReference type="SAM" id="Phobius"/>
    </source>
</evidence>
<feature type="transmembrane region" description="Helical" evidence="5">
    <location>
        <begin position="21"/>
        <end position="39"/>
    </location>
</feature>
<gene>
    <name evidence="7" type="ORF">Q6348_04435</name>
</gene>
<reference evidence="7 8" key="1">
    <citation type="submission" date="2023-07" db="EMBL/GenBank/DDBJ databases">
        <title>Description of novel actinomycetes strains, isolated from tidal flat sediment.</title>
        <authorList>
            <person name="Lu C."/>
        </authorList>
    </citation>
    <scope>NUCLEOTIDE SEQUENCE [LARGE SCALE GENOMIC DNA]</scope>
    <source>
        <strain evidence="7 8">SYSU T00b441</strain>
    </source>
</reference>
<organism evidence="7 8">
    <name type="scientific">Actinotalea lenta</name>
    <dbReference type="NCBI Taxonomy" id="3064654"/>
    <lineage>
        <taxon>Bacteria</taxon>
        <taxon>Bacillati</taxon>
        <taxon>Actinomycetota</taxon>
        <taxon>Actinomycetes</taxon>
        <taxon>Micrococcales</taxon>
        <taxon>Cellulomonadaceae</taxon>
        <taxon>Actinotalea</taxon>
    </lineage>
</organism>
<comment type="subcellular location">
    <subcellularLocation>
        <location evidence="1">Membrane</location>
        <topology evidence="1">Multi-pass membrane protein</topology>
    </subcellularLocation>
</comment>
<keyword evidence="3 5" id="KW-1133">Transmembrane helix</keyword>
<feature type="domain" description="Integral membrane bound transporter" evidence="6">
    <location>
        <begin position="36"/>
        <end position="157"/>
    </location>
</feature>
<dbReference type="EMBL" id="JAUQYP010000001">
    <property type="protein sequence ID" value="MDO8106439.1"/>
    <property type="molecule type" value="Genomic_DNA"/>
</dbReference>
<dbReference type="Proteomes" id="UP001232536">
    <property type="component" value="Unassembled WGS sequence"/>
</dbReference>
<sequence>MRFGPELAARARQGWARVRRAAVPVALASVGAGGAYAIARYGLGHPKPFFAPVAAWIALGFSADRNLRRVAELAIGVAIGVLAGDQLVHRIGTGAIQVAVVLALAVLLARLLDRGDLLAVQAGVQAMIVVVLPASGAGGPVGRWLDAAVGGLVALVIAALTPQDPRRRARSVAEEAMTEIAEVLGTLAQGLRTGDPALARQALLRGRASQPVLDAWHAAAVSARQAARLSPAFRRHRDELAALVAAATLADRAMRNARVLARRAESVAGDEDVAALAEVVELARRGAQETAAALSTGAGTGAAVRTLARAAEQSDPWHLAPGGDLHVQGLVLLLRSLVVDLAETAGVEPEAARAMLPEI</sequence>
<name>A0ABT9D6H6_9CELL</name>
<keyword evidence="8" id="KW-1185">Reference proteome</keyword>
<dbReference type="Pfam" id="PF13515">
    <property type="entry name" value="FUSC_2"/>
    <property type="match status" value="1"/>
</dbReference>
<keyword evidence="4 5" id="KW-0472">Membrane</keyword>
<protein>
    <submittedName>
        <fullName evidence="7">FUSC family protein</fullName>
    </submittedName>
</protein>
<comment type="caution">
    <text evidence="7">The sequence shown here is derived from an EMBL/GenBank/DDBJ whole genome shotgun (WGS) entry which is preliminary data.</text>
</comment>
<evidence type="ECO:0000256" key="4">
    <source>
        <dbReference type="ARBA" id="ARBA00023136"/>
    </source>
</evidence>
<evidence type="ECO:0000256" key="2">
    <source>
        <dbReference type="ARBA" id="ARBA00022692"/>
    </source>
</evidence>
<proteinExistence type="predicted"/>
<evidence type="ECO:0000256" key="3">
    <source>
        <dbReference type="ARBA" id="ARBA00022989"/>
    </source>
</evidence>
<evidence type="ECO:0000313" key="7">
    <source>
        <dbReference type="EMBL" id="MDO8106439.1"/>
    </source>
</evidence>
<feature type="transmembrane region" description="Helical" evidence="5">
    <location>
        <begin position="94"/>
        <end position="112"/>
    </location>
</feature>
<evidence type="ECO:0000313" key="8">
    <source>
        <dbReference type="Proteomes" id="UP001232536"/>
    </source>
</evidence>
<feature type="transmembrane region" description="Helical" evidence="5">
    <location>
        <begin position="117"/>
        <end position="135"/>
    </location>
</feature>
<dbReference type="RefSeq" id="WP_304600098.1">
    <property type="nucleotide sequence ID" value="NZ_JAUQYP010000001.1"/>
</dbReference>
<accession>A0ABT9D6H6</accession>
<evidence type="ECO:0000259" key="6">
    <source>
        <dbReference type="Pfam" id="PF13515"/>
    </source>
</evidence>
<dbReference type="InterPro" id="IPR049453">
    <property type="entry name" value="Memb_transporter_dom"/>
</dbReference>